<evidence type="ECO:0000256" key="1">
    <source>
        <dbReference type="ARBA" id="ARBA00001974"/>
    </source>
</evidence>
<dbReference type="InterPro" id="IPR007867">
    <property type="entry name" value="GMC_OxRtase_C"/>
</dbReference>
<sequence length="503" mass="55519">MKIHIVANRNKPVDMPICSSDIPTDYMVNWIPTVSLEEMASTEYDAIIIGSGAGGGAVLWRLCEHWKNSGKRIAMLEAGDALIPTHVNNIVTMNEERAAKYLANPQISKTIGGMSSEFPGALLVSILGGRTVFWGAVTPRLHASEFETWPITFQEMEKYYNIAEEAMNVSSLYTQGSSYTNVLLQRLRAHGYPQAQPMPLATDLQTTQYGQIHSNSFFSSIVFLGRAIHLNPFDLAVKARAVRIFTDNHRASGVKVMTADMKSFVIKAKNVIVSASTLESPRLLLSSGIPGKAIGHYLSNHSIVIAPATIKRTEFPELLGVLGIMLPYSVEQPFQVQIGGDFWRQEEQIPLRDKLQFVLSTYGRVEPRFENKISLDPNRIDRYGMPEIKIHFSYSDKDKEVIRQASATLSSISLAMGSQIETQNGIPDICRRPEGRPFHDFGTCRMGHNSATSVTNRYGQIHGISGLFVADNSVLPSNGGANPTLTTVALAIRTADYIAHYGK</sequence>
<dbReference type="InterPro" id="IPR000172">
    <property type="entry name" value="GMC_OxRdtase_N"/>
</dbReference>
<keyword evidence="4" id="KW-0274">FAD</keyword>
<dbReference type="Pfam" id="PF05199">
    <property type="entry name" value="GMC_oxred_C"/>
    <property type="match status" value="1"/>
</dbReference>
<dbReference type="RefSeq" id="WP_167057590.1">
    <property type="nucleotide sequence ID" value="NZ_JAAOZR010000017.1"/>
</dbReference>
<evidence type="ECO:0000256" key="2">
    <source>
        <dbReference type="ARBA" id="ARBA00010790"/>
    </source>
</evidence>
<organism evidence="8 9">
    <name type="scientific">Paenibacillus aceris</name>
    <dbReference type="NCBI Taxonomy" id="869555"/>
    <lineage>
        <taxon>Bacteria</taxon>
        <taxon>Bacillati</taxon>
        <taxon>Bacillota</taxon>
        <taxon>Bacilli</taxon>
        <taxon>Bacillales</taxon>
        <taxon>Paenibacillaceae</taxon>
        <taxon>Paenibacillus</taxon>
    </lineage>
</organism>
<comment type="cofactor">
    <cofactor evidence="1">
        <name>FAD</name>
        <dbReference type="ChEBI" id="CHEBI:57692"/>
    </cofactor>
</comment>
<evidence type="ECO:0000259" key="6">
    <source>
        <dbReference type="Pfam" id="PF00732"/>
    </source>
</evidence>
<dbReference type="InterPro" id="IPR051473">
    <property type="entry name" value="P2Ox-like"/>
</dbReference>
<feature type="domain" description="Glucose-methanol-choline oxidoreductase C-terminal" evidence="7">
    <location>
        <begin position="367"/>
        <end position="491"/>
    </location>
</feature>
<keyword evidence="5" id="KW-0560">Oxidoreductase</keyword>
<evidence type="ECO:0000256" key="5">
    <source>
        <dbReference type="ARBA" id="ARBA00023002"/>
    </source>
</evidence>
<keyword evidence="9" id="KW-1185">Reference proteome</keyword>
<comment type="caution">
    <text evidence="8">The sequence shown here is derived from an EMBL/GenBank/DDBJ whole genome shotgun (WGS) entry which is preliminary data.</text>
</comment>
<dbReference type="InterPro" id="IPR036188">
    <property type="entry name" value="FAD/NAD-bd_sf"/>
</dbReference>
<dbReference type="PANTHER" id="PTHR42784:SF1">
    <property type="entry name" value="PYRANOSE 2-OXIDASE"/>
    <property type="match status" value="1"/>
</dbReference>
<evidence type="ECO:0000259" key="7">
    <source>
        <dbReference type="Pfam" id="PF05199"/>
    </source>
</evidence>
<evidence type="ECO:0000313" key="8">
    <source>
        <dbReference type="EMBL" id="MBP1964565.1"/>
    </source>
</evidence>
<dbReference type="Gene3D" id="3.50.50.60">
    <property type="entry name" value="FAD/NAD(P)-binding domain"/>
    <property type="match status" value="2"/>
</dbReference>
<proteinExistence type="inferred from homology"/>
<evidence type="ECO:0000256" key="4">
    <source>
        <dbReference type="ARBA" id="ARBA00022827"/>
    </source>
</evidence>
<evidence type="ECO:0000313" key="9">
    <source>
        <dbReference type="Proteomes" id="UP001519344"/>
    </source>
</evidence>
<accession>A0ABS4I1G6</accession>
<keyword evidence="3" id="KW-0285">Flavoprotein</keyword>
<dbReference type="EMBL" id="JAGGKV010000009">
    <property type="protein sequence ID" value="MBP1964565.1"/>
    <property type="molecule type" value="Genomic_DNA"/>
</dbReference>
<protein>
    <submittedName>
        <fullName evidence="8">Choline dehydrogenase-like flavoprotein</fullName>
    </submittedName>
</protein>
<gene>
    <name evidence="8" type="ORF">J2Z65_003788</name>
</gene>
<dbReference type="SUPFAM" id="SSF51905">
    <property type="entry name" value="FAD/NAD(P)-binding domain"/>
    <property type="match status" value="1"/>
</dbReference>
<dbReference type="Proteomes" id="UP001519344">
    <property type="component" value="Unassembled WGS sequence"/>
</dbReference>
<comment type="similarity">
    <text evidence="2">Belongs to the GMC oxidoreductase family.</text>
</comment>
<name>A0ABS4I1G6_9BACL</name>
<dbReference type="SUPFAM" id="SSF54373">
    <property type="entry name" value="FAD-linked reductases, C-terminal domain"/>
    <property type="match status" value="1"/>
</dbReference>
<feature type="domain" description="Glucose-methanol-choline oxidoreductase N-terminal" evidence="6">
    <location>
        <begin position="125"/>
        <end position="302"/>
    </location>
</feature>
<dbReference type="Pfam" id="PF00732">
    <property type="entry name" value="GMC_oxred_N"/>
    <property type="match status" value="1"/>
</dbReference>
<reference evidence="8 9" key="1">
    <citation type="submission" date="2021-03" db="EMBL/GenBank/DDBJ databases">
        <title>Genomic Encyclopedia of Type Strains, Phase IV (KMG-IV): sequencing the most valuable type-strain genomes for metagenomic binning, comparative biology and taxonomic classification.</title>
        <authorList>
            <person name="Goeker M."/>
        </authorList>
    </citation>
    <scope>NUCLEOTIDE SEQUENCE [LARGE SCALE GENOMIC DNA]</scope>
    <source>
        <strain evidence="8 9">DSM 24950</strain>
    </source>
</reference>
<dbReference type="PANTHER" id="PTHR42784">
    <property type="entry name" value="PYRANOSE 2-OXIDASE"/>
    <property type="match status" value="1"/>
</dbReference>
<evidence type="ECO:0000256" key="3">
    <source>
        <dbReference type="ARBA" id="ARBA00022630"/>
    </source>
</evidence>